<dbReference type="AlphaFoldDB" id="A0A9X0CHS1"/>
<accession>A0A9X0CHS1</accession>
<dbReference type="Proteomes" id="UP001163046">
    <property type="component" value="Unassembled WGS sequence"/>
</dbReference>
<name>A0A9X0CHS1_9CNID</name>
<evidence type="ECO:0000313" key="1">
    <source>
        <dbReference type="EMBL" id="KAJ7337132.1"/>
    </source>
</evidence>
<evidence type="ECO:0000313" key="2">
    <source>
        <dbReference type="Proteomes" id="UP001163046"/>
    </source>
</evidence>
<reference evidence="1" key="1">
    <citation type="submission" date="2023-01" db="EMBL/GenBank/DDBJ databases">
        <title>Genome assembly of the deep-sea coral Lophelia pertusa.</title>
        <authorList>
            <person name="Herrera S."/>
            <person name="Cordes E."/>
        </authorList>
    </citation>
    <scope>NUCLEOTIDE SEQUENCE</scope>
    <source>
        <strain evidence="1">USNM1676648</strain>
        <tissue evidence="1">Polyp</tissue>
    </source>
</reference>
<proteinExistence type="predicted"/>
<protein>
    <submittedName>
        <fullName evidence="1">Uncharacterized protein</fullName>
    </submittedName>
</protein>
<sequence>MAIKYAARRDIKYAARRDIVYAARRGVKYAARRGVKYAARRGVKYASIKGIERRLKNRPLNLPSKCFFTFQASDDELDDIQATCNDLLQTHEQLRVIVPNEKVKRRLESEATFNAQEWGEVYNREKTCLIKGHFEELRSSLARNIESLDKEWAEVNEQFSTQGYMRTFMSDNQRVLASPDAFHSVEDDFLNLQETKSKLKSRQEEEQFEIVMQELPSRWEEVQRKIEELHLGSRL</sequence>
<organism evidence="1 2">
    <name type="scientific">Desmophyllum pertusum</name>
    <dbReference type="NCBI Taxonomy" id="174260"/>
    <lineage>
        <taxon>Eukaryota</taxon>
        <taxon>Metazoa</taxon>
        <taxon>Cnidaria</taxon>
        <taxon>Anthozoa</taxon>
        <taxon>Hexacorallia</taxon>
        <taxon>Scleractinia</taxon>
        <taxon>Caryophylliina</taxon>
        <taxon>Caryophylliidae</taxon>
        <taxon>Desmophyllum</taxon>
    </lineage>
</organism>
<comment type="caution">
    <text evidence="1">The sequence shown here is derived from an EMBL/GenBank/DDBJ whole genome shotgun (WGS) entry which is preliminary data.</text>
</comment>
<dbReference type="EMBL" id="MU827781">
    <property type="protein sequence ID" value="KAJ7337132.1"/>
    <property type="molecule type" value="Genomic_DNA"/>
</dbReference>
<gene>
    <name evidence="1" type="ORF">OS493_009986</name>
</gene>
<keyword evidence="2" id="KW-1185">Reference proteome</keyword>